<feature type="transmembrane region" description="Helical" evidence="1">
    <location>
        <begin position="173"/>
        <end position="196"/>
    </location>
</feature>
<comment type="caution">
    <text evidence="2">The sequence shown here is derived from an EMBL/GenBank/DDBJ whole genome shotgun (WGS) entry which is preliminary data.</text>
</comment>
<dbReference type="Proteomes" id="UP001185028">
    <property type="component" value="Unassembled WGS sequence"/>
</dbReference>
<feature type="transmembrane region" description="Helical" evidence="1">
    <location>
        <begin position="251"/>
        <end position="271"/>
    </location>
</feature>
<feature type="transmembrane region" description="Helical" evidence="1">
    <location>
        <begin position="72"/>
        <end position="94"/>
    </location>
</feature>
<feature type="transmembrane region" description="Helical" evidence="1">
    <location>
        <begin position="100"/>
        <end position="121"/>
    </location>
</feature>
<evidence type="ECO:0008006" key="4">
    <source>
        <dbReference type="Google" id="ProtNLM"/>
    </source>
</evidence>
<sequence length="273" mass="31692">MSTLTALTGSTFRLSSFQLKLIGILLMVFDHIHQFFPIDVPIWFTWIGRIVAPIFLFASAEGYYYTRSKWKYMLHLYIGYVLMGIMNMIIQRQLPSEHVLINNIFGTLFLAVLYMFLIDWFINSIKARKYVQIGAAIIAFILPIVLSQAAMQFLTSSAIGNPVLFNLFMYGNLLIPVPILVEGGYVFIILGVLFHLLRYKRSWQVLALVAVSVLIAWMSHFELLAEFQWMMVFAAIPIALYNGTKGRNMKYFFYVFYPAHIYFLYMLAYWLGK</sequence>
<feature type="transmembrane region" description="Helical" evidence="1">
    <location>
        <begin position="133"/>
        <end position="153"/>
    </location>
</feature>
<dbReference type="EMBL" id="JAVDQH010000005">
    <property type="protein sequence ID" value="MDR6243655.1"/>
    <property type="molecule type" value="Genomic_DNA"/>
</dbReference>
<proteinExistence type="predicted"/>
<organism evidence="2 3">
    <name type="scientific">Paenibacillus hunanensis</name>
    <dbReference type="NCBI Taxonomy" id="539262"/>
    <lineage>
        <taxon>Bacteria</taxon>
        <taxon>Bacillati</taxon>
        <taxon>Bacillota</taxon>
        <taxon>Bacilli</taxon>
        <taxon>Bacillales</taxon>
        <taxon>Paenibacillaceae</taxon>
        <taxon>Paenibacillus</taxon>
    </lineage>
</organism>
<keyword evidence="1" id="KW-1133">Transmembrane helix</keyword>
<evidence type="ECO:0000313" key="3">
    <source>
        <dbReference type="Proteomes" id="UP001185028"/>
    </source>
</evidence>
<gene>
    <name evidence="2" type="ORF">JOC58_001548</name>
</gene>
<name>A0ABU1IWN0_9BACL</name>
<evidence type="ECO:0000313" key="2">
    <source>
        <dbReference type="EMBL" id="MDR6243655.1"/>
    </source>
</evidence>
<keyword evidence="3" id="KW-1185">Reference proteome</keyword>
<feature type="transmembrane region" description="Helical" evidence="1">
    <location>
        <begin position="41"/>
        <end position="60"/>
    </location>
</feature>
<keyword evidence="1" id="KW-0812">Transmembrane</keyword>
<accession>A0ABU1IWN0</accession>
<dbReference type="Pfam" id="PF05857">
    <property type="entry name" value="TraX"/>
    <property type="match status" value="2"/>
</dbReference>
<evidence type="ECO:0000256" key="1">
    <source>
        <dbReference type="SAM" id="Phobius"/>
    </source>
</evidence>
<feature type="transmembrane region" description="Helical" evidence="1">
    <location>
        <begin position="227"/>
        <end position="244"/>
    </location>
</feature>
<protein>
    <recommendedName>
        <fullName evidence="4">Conjugal transfer protein TraX</fullName>
    </recommendedName>
</protein>
<feature type="transmembrane region" description="Helical" evidence="1">
    <location>
        <begin position="203"/>
        <end position="221"/>
    </location>
</feature>
<keyword evidence="1" id="KW-0472">Membrane</keyword>
<reference evidence="2 3" key="1">
    <citation type="submission" date="2023-07" db="EMBL/GenBank/DDBJ databases">
        <title>Genomic Encyclopedia of Type Strains, Phase IV (KMG-IV): sequencing the most valuable type-strain genomes for metagenomic binning, comparative biology and taxonomic classification.</title>
        <authorList>
            <person name="Goeker M."/>
        </authorList>
    </citation>
    <scope>NUCLEOTIDE SEQUENCE [LARGE SCALE GENOMIC DNA]</scope>
    <source>
        <strain evidence="2 3">DSM 22170</strain>
    </source>
</reference>
<dbReference type="InterPro" id="IPR008875">
    <property type="entry name" value="TraX"/>
</dbReference>
<dbReference type="RefSeq" id="WP_188776862.1">
    <property type="nucleotide sequence ID" value="NZ_BMMB01000008.1"/>
</dbReference>